<organism evidence="1 2">
    <name type="scientific">Dysgonomonas alginatilytica</name>
    <dbReference type="NCBI Taxonomy" id="1605892"/>
    <lineage>
        <taxon>Bacteria</taxon>
        <taxon>Pseudomonadati</taxon>
        <taxon>Bacteroidota</taxon>
        <taxon>Bacteroidia</taxon>
        <taxon>Bacteroidales</taxon>
        <taxon>Dysgonomonadaceae</taxon>
        <taxon>Dysgonomonas</taxon>
    </lineage>
</organism>
<proteinExistence type="predicted"/>
<accession>A0A2V3PN88</accession>
<dbReference type="AlphaFoldDB" id="A0A2V3PN88"/>
<keyword evidence="2" id="KW-1185">Reference proteome</keyword>
<dbReference type="EMBL" id="QICL01000012">
    <property type="protein sequence ID" value="PXV63808.1"/>
    <property type="molecule type" value="Genomic_DNA"/>
</dbReference>
<reference evidence="1 2" key="1">
    <citation type="submission" date="2018-03" db="EMBL/GenBank/DDBJ databases">
        <title>Genomic Encyclopedia of Archaeal and Bacterial Type Strains, Phase II (KMG-II): from individual species to whole genera.</title>
        <authorList>
            <person name="Goeker M."/>
        </authorList>
    </citation>
    <scope>NUCLEOTIDE SEQUENCE [LARGE SCALE GENOMIC DNA]</scope>
    <source>
        <strain evidence="1 2">DSM 100214</strain>
    </source>
</reference>
<evidence type="ECO:0000313" key="2">
    <source>
        <dbReference type="Proteomes" id="UP000247973"/>
    </source>
</evidence>
<dbReference type="Proteomes" id="UP000247973">
    <property type="component" value="Unassembled WGS sequence"/>
</dbReference>
<comment type="caution">
    <text evidence="1">The sequence shown here is derived from an EMBL/GenBank/DDBJ whole genome shotgun (WGS) entry which is preliminary data.</text>
</comment>
<name>A0A2V3PN88_9BACT</name>
<dbReference type="OrthoDB" id="789014at2"/>
<evidence type="ECO:0000313" key="1">
    <source>
        <dbReference type="EMBL" id="PXV63808.1"/>
    </source>
</evidence>
<sequence length="151" mass="17063">MKKSLLLIYILVFSRTLFVGCSDDDKEVEILTSNFVLGEPYRWNLSKQKDMFHIINNYAELQDYIEAVDGSKVAVNAPDFDKYTLILASGTTQSGVAKIETKLIKHNDIDYTFEVYVFTNMATVVEGYIVAVTVPRLPNNAKVVKKAMVKL</sequence>
<dbReference type="RefSeq" id="WP_110310775.1">
    <property type="nucleotide sequence ID" value="NZ_QICL01000012.1"/>
</dbReference>
<gene>
    <name evidence="1" type="ORF">CLV62_11257</name>
</gene>
<protein>
    <submittedName>
        <fullName evidence="1">Uncharacterized protein</fullName>
    </submittedName>
</protein>